<protein>
    <submittedName>
        <fullName evidence="1">Uncharacterized protein</fullName>
    </submittedName>
</protein>
<name>A0A832DQN6_9AQUI</name>
<dbReference type="Proteomes" id="UP000885621">
    <property type="component" value="Unassembled WGS sequence"/>
</dbReference>
<organism evidence="1">
    <name type="scientific">Sulfurihydrogenibium azorense</name>
    <dbReference type="NCBI Taxonomy" id="309806"/>
    <lineage>
        <taxon>Bacteria</taxon>
        <taxon>Pseudomonadati</taxon>
        <taxon>Aquificota</taxon>
        <taxon>Aquificia</taxon>
        <taxon>Aquificales</taxon>
        <taxon>Hydrogenothermaceae</taxon>
        <taxon>Sulfurihydrogenibium</taxon>
    </lineage>
</organism>
<accession>A0A832DQN6</accession>
<gene>
    <name evidence="1" type="ORF">ENO34_00315</name>
</gene>
<comment type="caution">
    <text evidence="1">The sequence shown here is derived from an EMBL/GenBank/DDBJ whole genome shotgun (WGS) entry which is preliminary data.</text>
</comment>
<sequence length="113" mass="13591">MIEIYESIISKINSIDSFDNSLFYNFKKVLFIQEKVMLQLIDGKKLEEKSEIVKKMINQADLIIKKDERVLLTYLLENPSNMRDILKLLDINKMLYNLNRKLEMFAFQQEFYN</sequence>
<proteinExistence type="predicted"/>
<reference evidence="1" key="1">
    <citation type="journal article" date="2020" name="mSystems">
        <title>Genome- and Community-Level Interaction Insights into Carbon Utilization and Element Cycling Functions of Hydrothermarchaeota in Hydrothermal Sediment.</title>
        <authorList>
            <person name="Zhou Z."/>
            <person name="Liu Y."/>
            <person name="Xu W."/>
            <person name="Pan J."/>
            <person name="Luo Z.H."/>
            <person name="Li M."/>
        </authorList>
    </citation>
    <scope>NUCLEOTIDE SEQUENCE [LARGE SCALE GENOMIC DNA]</scope>
    <source>
        <strain evidence="1">SpSt-1257</strain>
    </source>
</reference>
<dbReference type="EMBL" id="DSFC01000015">
    <property type="protein sequence ID" value="HEV08825.1"/>
    <property type="molecule type" value="Genomic_DNA"/>
</dbReference>
<dbReference type="AlphaFoldDB" id="A0A832DQN6"/>
<evidence type="ECO:0000313" key="1">
    <source>
        <dbReference type="EMBL" id="HEV08825.1"/>
    </source>
</evidence>